<organism evidence="10 11">
    <name type="scientific">Dactylosporangium matsuzakiense</name>
    <dbReference type="NCBI Taxonomy" id="53360"/>
    <lineage>
        <taxon>Bacteria</taxon>
        <taxon>Bacillati</taxon>
        <taxon>Actinomycetota</taxon>
        <taxon>Actinomycetes</taxon>
        <taxon>Micromonosporales</taxon>
        <taxon>Micromonosporaceae</taxon>
        <taxon>Dactylosporangium</taxon>
    </lineage>
</organism>
<feature type="domain" description="LD-carboxypeptidase N-terminal" evidence="8">
    <location>
        <begin position="61"/>
        <end position="176"/>
    </location>
</feature>
<dbReference type="CDD" id="cd07025">
    <property type="entry name" value="Peptidase_S66"/>
    <property type="match status" value="1"/>
</dbReference>
<dbReference type="Pfam" id="PF02016">
    <property type="entry name" value="Peptidase_S66"/>
    <property type="match status" value="1"/>
</dbReference>
<name>A0A9W6KWL7_9ACTN</name>
<dbReference type="PROSITE" id="PS51318">
    <property type="entry name" value="TAT"/>
    <property type="match status" value="1"/>
</dbReference>
<evidence type="ECO:0000313" key="10">
    <source>
        <dbReference type="EMBL" id="GLL08535.1"/>
    </source>
</evidence>
<feature type="domain" description="LD-carboxypeptidase C-terminal" evidence="9">
    <location>
        <begin position="228"/>
        <end position="342"/>
    </location>
</feature>
<dbReference type="Gene3D" id="3.50.30.60">
    <property type="entry name" value="LD-carboxypeptidase A C-terminal domain-like"/>
    <property type="match status" value="1"/>
</dbReference>
<dbReference type="InterPro" id="IPR006311">
    <property type="entry name" value="TAT_signal"/>
</dbReference>
<gene>
    <name evidence="10" type="ORF">GCM10017581_103020</name>
</gene>
<protein>
    <submittedName>
        <fullName evidence="10">Peptidase S66</fullName>
    </submittedName>
</protein>
<keyword evidence="2" id="KW-0121">Carboxypeptidase</keyword>
<evidence type="ECO:0000313" key="11">
    <source>
        <dbReference type="Proteomes" id="UP001143480"/>
    </source>
</evidence>
<dbReference type="InterPro" id="IPR040921">
    <property type="entry name" value="Peptidase_S66C"/>
</dbReference>
<dbReference type="PANTHER" id="PTHR30237:SF2">
    <property type="entry name" value="MUREIN TETRAPEPTIDE CARBOXYPEPTIDASE"/>
    <property type="match status" value="1"/>
</dbReference>
<evidence type="ECO:0000256" key="7">
    <source>
        <dbReference type="SAM" id="MobiDB-lite"/>
    </source>
</evidence>
<evidence type="ECO:0000256" key="4">
    <source>
        <dbReference type="ARBA" id="ARBA00022801"/>
    </source>
</evidence>
<reference evidence="10" key="1">
    <citation type="journal article" date="2014" name="Int. J. Syst. Evol. Microbiol.">
        <title>Complete genome sequence of Corynebacterium casei LMG S-19264T (=DSM 44701T), isolated from a smear-ripened cheese.</title>
        <authorList>
            <consortium name="US DOE Joint Genome Institute (JGI-PGF)"/>
            <person name="Walter F."/>
            <person name="Albersmeier A."/>
            <person name="Kalinowski J."/>
            <person name="Ruckert C."/>
        </authorList>
    </citation>
    <scope>NUCLEOTIDE SEQUENCE</scope>
    <source>
        <strain evidence="10">VKM Ac-1321</strain>
    </source>
</reference>
<keyword evidence="4" id="KW-0378">Hydrolase</keyword>
<dbReference type="InterPro" id="IPR003507">
    <property type="entry name" value="S66_fam"/>
</dbReference>
<keyword evidence="3" id="KW-0645">Protease</keyword>
<feature type="active site" description="Charge relay system" evidence="6">
    <location>
        <position position="327"/>
    </location>
</feature>
<dbReference type="GO" id="GO:0008236">
    <property type="term" value="F:serine-type peptidase activity"/>
    <property type="evidence" value="ECO:0007669"/>
    <property type="project" value="UniProtKB-KW"/>
</dbReference>
<evidence type="ECO:0000256" key="1">
    <source>
        <dbReference type="ARBA" id="ARBA00010233"/>
    </source>
</evidence>
<dbReference type="InterPro" id="IPR027478">
    <property type="entry name" value="LdcA_N"/>
</dbReference>
<dbReference type="SUPFAM" id="SSF141986">
    <property type="entry name" value="LD-carboxypeptidase A C-terminal domain-like"/>
    <property type="match status" value="1"/>
</dbReference>
<reference evidence="10" key="2">
    <citation type="submission" date="2023-01" db="EMBL/GenBank/DDBJ databases">
        <authorList>
            <person name="Sun Q."/>
            <person name="Evtushenko L."/>
        </authorList>
    </citation>
    <scope>NUCLEOTIDE SEQUENCE</scope>
    <source>
        <strain evidence="10">VKM Ac-1321</strain>
    </source>
</reference>
<comment type="caution">
    <text evidence="10">The sequence shown here is derived from an EMBL/GenBank/DDBJ whole genome shotgun (WGS) entry which is preliminary data.</text>
</comment>
<dbReference type="EMBL" id="BSFP01000156">
    <property type="protein sequence ID" value="GLL08535.1"/>
    <property type="molecule type" value="Genomic_DNA"/>
</dbReference>
<proteinExistence type="inferred from homology"/>
<dbReference type="InterPro" id="IPR029062">
    <property type="entry name" value="Class_I_gatase-like"/>
</dbReference>
<dbReference type="Gene3D" id="3.40.50.10740">
    <property type="entry name" value="Class I glutamine amidotransferase-like"/>
    <property type="match status" value="1"/>
</dbReference>
<sequence>MPEQAHRSMSRRDVLRSGAVVAGGVALGATTGASPAGAEPGTDLAHGPAIRPPALKPGDRVRIVAPAYPGDGRLVRGQQILESFGLVVEYGTHVYDQFGYLAGTDADRLADLNAAFRDPGVRCVFGARGGYGTQRIIDGLDVAAARRDPKIFIGFSDLTVLHCRLWRAARLVSLYGPLATWTDTRTGPESVESLRKALMTTDPIVVTRDPAEPSSAVSLPGRGSGVASGPLLGGNLTMIQASIGTADLPSLEGAILLFEDTGEAPYSYDRMLTHLRRAGVLRKLAGVAIGQFNAAGDGSSGWSAAQAVTDRLADLGVPVLGGLHIGHGNGQLTVPIGARATIDTAAGTLTVEPGVR</sequence>
<keyword evidence="5" id="KW-0720">Serine protease</keyword>
<dbReference type="InterPro" id="IPR027461">
    <property type="entry name" value="Carboxypeptidase_A_C_sf"/>
</dbReference>
<keyword evidence="11" id="KW-1185">Reference proteome</keyword>
<evidence type="ECO:0000256" key="3">
    <source>
        <dbReference type="ARBA" id="ARBA00022670"/>
    </source>
</evidence>
<dbReference type="Pfam" id="PF17676">
    <property type="entry name" value="Peptidase_S66C"/>
    <property type="match status" value="1"/>
</dbReference>
<dbReference type="PIRSF" id="PIRSF028757">
    <property type="entry name" value="LD-carboxypeptidase"/>
    <property type="match status" value="1"/>
</dbReference>
<feature type="region of interest" description="Disordered" evidence="7">
    <location>
        <begin position="32"/>
        <end position="53"/>
    </location>
</feature>
<dbReference type="GO" id="GO:0004180">
    <property type="term" value="F:carboxypeptidase activity"/>
    <property type="evidence" value="ECO:0007669"/>
    <property type="project" value="UniProtKB-KW"/>
</dbReference>
<evidence type="ECO:0000256" key="5">
    <source>
        <dbReference type="ARBA" id="ARBA00022825"/>
    </source>
</evidence>
<feature type="active site" description="Nucleophile" evidence="6">
    <location>
        <position position="156"/>
    </location>
</feature>
<comment type="similarity">
    <text evidence="1">Belongs to the peptidase S66 family.</text>
</comment>
<evidence type="ECO:0000259" key="8">
    <source>
        <dbReference type="Pfam" id="PF02016"/>
    </source>
</evidence>
<dbReference type="PANTHER" id="PTHR30237">
    <property type="entry name" value="MURAMOYLTETRAPEPTIDE CARBOXYPEPTIDASE"/>
    <property type="match status" value="1"/>
</dbReference>
<feature type="active site" description="Charge relay system" evidence="6">
    <location>
        <position position="259"/>
    </location>
</feature>
<evidence type="ECO:0000259" key="9">
    <source>
        <dbReference type="Pfam" id="PF17676"/>
    </source>
</evidence>
<accession>A0A9W6KWL7</accession>
<dbReference type="AlphaFoldDB" id="A0A9W6KWL7"/>
<evidence type="ECO:0000256" key="2">
    <source>
        <dbReference type="ARBA" id="ARBA00022645"/>
    </source>
</evidence>
<dbReference type="Proteomes" id="UP001143480">
    <property type="component" value="Unassembled WGS sequence"/>
</dbReference>
<dbReference type="GO" id="GO:0006508">
    <property type="term" value="P:proteolysis"/>
    <property type="evidence" value="ECO:0007669"/>
    <property type="project" value="UniProtKB-KW"/>
</dbReference>
<evidence type="ECO:0000256" key="6">
    <source>
        <dbReference type="PIRSR" id="PIRSR028757-1"/>
    </source>
</evidence>
<dbReference type="InterPro" id="IPR040449">
    <property type="entry name" value="Peptidase_S66_N"/>
</dbReference>
<dbReference type="RefSeq" id="WP_261965169.1">
    <property type="nucleotide sequence ID" value="NZ_BAAAXA010000001.1"/>
</dbReference>
<dbReference type="SUPFAM" id="SSF52317">
    <property type="entry name" value="Class I glutamine amidotransferase-like"/>
    <property type="match status" value="1"/>
</dbReference>